<keyword evidence="1" id="KW-0472">Membrane</keyword>
<keyword evidence="1" id="KW-0812">Transmembrane</keyword>
<dbReference type="AlphaFoldDB" id="A0A6M3K2N6"/>
<sequence length="104" mass="11721">MVLAIVAVFVAGTLFAYMDVAGGDGNETWHLCRLVSRGLLYTTLLVQAGVSIPVFAMVVFGYYCYTKALGFTLNYFTVYLWDNYRIPVLSRVFGKSSPSDRREW</sequence>
<protein>
    <submittedName>
        <fullName evidence="3">Uncharacterized protein</fullName>
    </submittedName>
</protein>
<accession>A0A6M3K2N6</accession>
<dbReference type="EMBL" id="MT142192">
    <property type="protein sequence ID" value="QJA75901.1"/>
    <property type="molecule type" value="Genomic_DNA"/>
</dbReference>
<dbReference type="EMBL" id="MT141278">
    <property type="protein sequence ID" value="QJA57529.1"/>
    <property type="molecule type" value="Genomic_DNA"/>
</dbReference>
<evidence type="ECO:0000313" key="2">
    <source>
        <dbReference type="EMBL" id="QJA57529.1"/>
    </source>
</evidence>
<name>A0A6M3K2N6_9ZZZZ</name>
<organism evidence="3">
    <name type="scientific">viral metagenome</name>
    <dbReference type="NCBI Taxonomy" id="1070528"/>
    <lineage>
        <taxon>unclassified sequences</taxon>
        <taxon>metagenomes</taxon>
        <taxon>organismal metagenomes</taxon>
    </lineage>
</organism>
<gene>
    <name evidence="3" type="ORF">MM415A01657_0004</name>
    <name evidence="2" type="ORF">MM415B01627_0012</name>
</gene>
<evidence type="ECO:0000256" key="1">
    <source>
        <dbReference type="SAM" id="Phobius"/>
    </source>
</evidence>
<reference evidence="3" key="1">
    <citation type="submission" date="2020-03" db="EMBL/GenBank/DDBJ databases">
        <title>The deep terrestrial virosphere.</title>
        <authorList>
            <person name="Holmfeldt K."/>
            <person name="Nilsson E."/>
            <person name="Simone D."/>
            <person name="Lopez-Fernandez M."/>
            <person name="Wu X."/>
            <person name="de Brujin I."/>
            <person name="Lundin D."/>
            <person name="Andersson A."/>
            <person name="Bertilsson S."/>
            <person name="Dopson M."/>
        </authorList>
    </citation>
    <scope>NUCLEOTIDE SEQUENCE</scope>
    <source>
        <strain evidence="3">MM415A01657</strain>
        <strain evidence="2">MM415B01627</strain>
    </source>
</reference>
<keyword evidence="1" id="KW-1133">Transmembrane helix</keyword>
<evidence type="ECO:0000313" key="3">
    <source>
        <dbReference type="EMBL" id="QJA75901.1"/>
    </source>
</evidence>
<proteinExistence type="predicted"/>
<feature type="transmembrane region" description="Helical" evidence="1">
    <location>
        <begin position="39"/>
        <end position="65"/>
    </location>
</feature>